<protein>
    <submittedName>
        <fullName evidence="2">Uncharacterized protein</fullName>
    </submittedName>
</protein>
<organism evidence="2 3">
    <name type="scientific">Mesonia aestuariivivens</name>
    <dbReference type="NCBI Taxonomy" id="2796128"/>
    <lineage>
        <taxon>Bacteria</taxon>
        <taxon>Pseudomonadati</taxon>
        <taxon>Bacteroidota</taxon>
        <taxon>Flavobacteriia</taxon>
        <taxon>Flavobacteriales</taxon>
        <taxon>Flavobacteriaceae</taxon>
        <taxon>Mesonia</taxon>
    </lineage>
</organism>
<evidence type="ECO:0000313" key="3">
    <source>
        <dbReference type="Proteomes" id="UP000719267"/>
    </source>
</evidence>
<sequence length="822" mass="95167">MELDHTELQALLEVLELLEAKDSRAYIEIQNTVGLQPIAPVFSKGLAQQIYYHPAVYADEARGFEWIVTWIPLLKKGFFPDEESAEKLVEFLYFGLAFLQSEKISTEKRERVFEVLHLLVHRKSEASLPVARFLMERAFDIRDQQSSSFIVQQSLKYKLLARTYFAKDSNDILKEFPFKITDDFVDHFYQNSFYLLAKSFHEVLPVSMENTAGAYELLKPWLTQDLAAFYAANEDFAKSAHQVLLERVFFVEDESFDYLNLCTAEGYYPLIAAFNDKEWNERDVLLFSLKDKNIPLKQTEPGFYKLQDWLLANNGINFNRPVFDNYGKAVLAVNSARELPVRSISLWLELSKAYHKNLPRKAYFNQVFACLLSDWKAKKLPVMSHEGEAFQVTGMFVLDDLLENIYLLKDWLPTYQRLGFADPLNQFLLLCFYDVRKDLKEKINEESNTVLYNYLITLAKDARETEPYLRETGVELCVKILVEVYKDIQDFKQVNEIASLKNIHPGVKAYCEEFAKSHYINTEIPLSINLIQSWYLFLNDYYYSLGKEALWVEEVLKNQGTRLANYFNENDEGSLPSEILFRLNMFLKMCSKHSGSYSKLNEIGSAISQHIFHLLQDLKPEKLSTQVVEVLYNYIMGHEINAYHNMQLESVILPFYEYYFQEEEEEEPDTTELPVESLLEEETTSPTTEPLVLSSGTKVNKEVLEQVISGLENYKTTGIDSSVYKTFIEQHETEIKALLEENMELKMKMYQVLYLLVIDLEAAPDSDYEAYGDLSRNFFVTLVKGNSMALSYAQGLEMMASSGAYPEKLTQALLKVVTNLKA</sequence>
<keyword evidence="3" id="KW-1185">Reference proteome</keyword>
<name>A0ABS6VY98_9FLAO</name>
<evidence type="ECO:0000256" key="1">
    <source>
        <dbReference type="SAM" id="MobiDB-lite"/>
    </source>
</evidence>
<evidence type="ECO:0000313" key="2">
    <source>
        <dbReference type="EMBL" id="MBW2960560.1"/>
    </source>
</evidence>
<proteinExistence type="predicted"/>
<dbReference type="Proteomes" id="UP000719267">
    <property type="component" value="Unassembled WGS sequence"/>
</dbReference>
<accession>A0ABS6VY98</accession>
<dbReference type="RefSeq" id="WP_219038849.1">
    <property type="nucleotide sequence ID" value="NZ_JAHWDF010000002.1"/>
</dbReference>
<dbReference type="EMBL" id="JAHWDF010000002">
    <property type="protein sequence ID" value="MBW2960560.1"/>
    <property type="molecule type" value="Genomic_DNA"/>
</dbReference>
<comment type="caution">
    <text evidence="2">The sequence shown here is derived from an EMBL/GenBank/DDBJ whole genome shotgun (WGS) entry which is preliminary data.</text>
</comment>
<gene>
    <name evidence="2" type="ORF">KW502_01945</name>
</gene>
<reference evidence="2 3" key="1">
    <citation type="submission" date="2021-07" db="EMBL/GenBank/DDBJ databases">
        <title>Mesonia aestuariivivens sp. nov., isolated from a tidal flat.</title>
        <authorList>
            <person name="Kim Y.-O."/>
            <person name="Yoon J.-H."/>
        </authorList>
    </citation>
    <scope>NUCLEOTIDE SEQUENCE [LARGE SCALE GENOMIC DNA]</scope>
    <source>
        <strain evidence="2 3">JHPTF-M18</strain>
    </source>
</reference>
<feature type="region of interest" description="Disordered" evidence="1">
    <location>
        <begin position="666"/>
        <end position="692"/>
    </location>
</feature>